<feature type="region of interest" description="Disordered" evidence="1">
    <location>
        <begin position="1"/>
        <end position="25"/>
    </location>
</feature>
<dbReference type="AlphaFoldDB" id="A0A7J6EKV0"/>
<evidence type="ECO:0000313" key="3">
    <source>
        <dbReference type="Proteomes" id="UP000583929"/>
    </source>
</evidence>
<evidence type="ECO:0000256" key="1">
    <source>
        <dbReference type="SAM" id="MobiDB-lite"/>
    </source>
</evidence>
<dbReference type="Proteomes" id="UP000583929">
    <property type="component" value="Unassembled WGS sequence"/>
</dbReference>
<gene>
    <name evidence="2" type="ORF">G4B88_018804</name>
</gene>
<name>A0A7J6EKV0_CANSA</name>
<comment type="caution">
    <text evidence="2">The sequence shown here is derived from an EMBL/GenBank/DDBJ whole genome shotgun (WGS) entry which is preliminary data.</text>
</comment>
<accession>A0A7J6EKV0</accession>
<reference evidence="2 3" key="1">
    <citation type="journal article" date="2020" name="bioRxiv">
        <title>Sequence and annotation of 42 cannabis genomes reveals extensive copy number variation in cannabinoid synthesis and pathogen resistance genes.</title>
        <authorList>
            <person name="Mckernan K.J."/>
            <person name="Helbert Y."/>
            <person name="Kane L.T."/>
            <person name="Ebling H."/>
            <person name="Zhang L."/>
            <person name="Liu B."/>
            <person name="Eaton Z."/>
            <person name="Mclaughlin S."/>
            <person name="Kingan S."/>
            <person name="Baybayan P."/>
            <person name="Concepcion G."/>
            <person name="Jordan M."/>
            <person name="Riva A."/>
            <person name="Barbazuk W."/>
            <person name="Harkins T."/>
        </authorList>
    </citation>
    <scope>NUCLEOTIDE SEQUENCE [LARGE SCALE GENOMIC DNA]</scope>
    <source>
        <strain evidence="3">cv. Jamaican Lion 4</strain>
        <tissue evidence="2">Leaf</tissue>
    </source>
</reference>
<dbReference type="EMBL" id="JAATIQ010000372">
    <property type="protein sequence ID" value="KAF4358955.1"/>
    <property type="molecule type" value="Genomic_DNA"/>
</dbReference>
<proteinExistence type="predicted"/>
<protein>
    <submittedName>
        <fullName evidence="2">Uncharacterized protein</fullName>
    </submittedName>
</protein>
<sequence length="114" mass="12020">MTSRDEDDNGKRAKPGVSDGEKNIASINTGIGSHGFMMTHKWRETIGAFINVEAFGIDGPDLVCQSGMTASPVNLKAVSGGEHVDVNIGATVPNGKVTPKVQSIILNSYKLSAY</sequence>
<keyword evidence="3" id="KW-1185">Reference proteome</keyword>
<organism evidence="2 3">
    <name type="scientific">Cannabis sativa</name>
    <name type="common">Hemp</name>
    <name type="synonym">Marijuana</name>
    <dbReference type="NCBI Taxonomy" id="3483"/>
    <lineage>
        <taxon>Eukaryota</taxon>
        <taxon>Viridiplantae</taxon>
        <taxon>Streptophyta</taxon>
        <taxon>Embryophyta</taxon>
        <taxon>Tracheophyta</taxon>
        <taxon>Spermatophyta</taxon>
        <taxon>Magnoliopsida</taxon>
        <taxon>eudicotyledons</taxon>
        <taxon>Gunneridae</taxon>
        <taxon>Pentapetalae</taxon>
        <taxon>rosids</taxon>
        <taxon>fabids</taxon>
        <taxon>Rosales</taxon>
        <taxon>Cannabaceae</taxon>
        <taxon>Cannabis</taxon>
    </lineage>
</organism>
<evidence type="ECO:0000313" key="2">
    <source>
        <dbReference type="EMBL" id="KAF4358955.1"/>
    </source>
</evidence>